<dbReference type="EMBL" id="BLXT01007613">
    <property type="protein sequence ID" value="GFO40319.1"/>
    <property type="molecule type" value="Genomic_DNA"/>
</dbReference>
<name>A0AAV4D846_9GAST</name>
<dbReference type="AlphaFoldDB" id="A0AAV4D846"/>
<evidence type="ECO:0000313" key="1">
    <source>
        <dbReference type="EMBL" id="GFO40319.1"/>
    </source>
</evidence>
<proteinExistence type="predicted"/>
<comment type="caution">
    <text evidence="1">The sequence shown here is derived from an EMBL/GenBank/DDBJ whole genome shotgun (WGS) entry which is preliminary data.</text>
</comment>
<keyword evidence="2" id="KW-1185">Reference proteome</keyword>
<gene>
    <name evidence="1" type="ORF">PoB_006682400</name>
</gene>
<dbReference type="Proteomes" id="UP000735302">
    <property type="component" value="Unassembled WGS sequence"/>
</dbReference>
<organism evidence="1 2">
    <name type="scientific">Plakobranchus ocellatus</name>
    <dbReference type="NCBI Taxonomy" id="259542"/>
    <lineage>
        <taxon>Eukaryota</taxon>
        <taxon>Metazoa</taxon>
        <taxon>Spiralia</taxon>
        <taxon>Lophotrochozoa</taxon>
        <taxon>Mollusca</taxon>
        <taxon>Gastropoda</taxon>
        <taxon>Heterobranchia</taxon>
        <taxon>Euthyneura</taxon>
        <taxon>Panpulmonata</taxon>
        <taxon>Sacoglossa</taxon>
        <taxon>Placobranchoidea</taxon>
        <taxon>Plakobranchidae</taxon>
        <taxon>Plakobranchus</taxon>
    </lineage>
</organism>
<accession>A0AAV4D846</accession>
<protein>
    <submittedName>
        <fullName evidence="1">Uncharacterized protein</fullName>
    </submittedName>
</protein>
<evidence type="ECO:0000313" key="2">
    <source>
        <dbReference type="Proteomes" id="UP000735302"/>
    </source>
</evidence>
<reference evidence="1 2" key="1">
    <citation type="journal article" date="2021" name="Elife">
        <title>Chloroplast acquisition without the gene transfer in kleptoplastic sea slugs, Plakobranchus ocellatus.</title>
        <authorList>
            <person name="Maeda T."/>
            <person name="Takahashi S."/>
            <person name="Yoshida T."/>
            <person name="Shimamura S."/>
            <person name="Takaki Y."/>
            <person name="Nagai Y."/>
            <person name="Toyoda A."/>
            <person name="Suzuki Y."/>
            <person name="Arimoto A."/>
            <person name="Ishii H."/>
            <person name="Satoh N."/>
            <person name="Nishiyama T."/>
            <person name="Hasebe M."/>
            <person name="Maruyama T."/>
            <person name="Minagawa J."/>
            <person name="Obokata J."/>
            <person name="Shigenobu S."/>
        </authorList>
    </citation>
    <scope>NUCLEOTIDE SEQUENCE [LARGE SCALE GENOMIC DNA]</scope>
</reference>
<sequence>MRDEKAKPSLKSPHFLLIWDNPPWRPKALYHQSTVQTYGPVFDFLYTVSPQQGDLRLSGPSLDQDAGGGTRTRYIWVSADLRANLKPKPSYR</sequence>